<evidence type="ECO:0000256" key="1">
    <source>
        <dbReference type="SAM" id="MobiDB-lite"/>
    </source>
</evidence>
<organism evidence="3 4">
    <name type="scientific">Anaerosalibacter bizertensis</name>
    <dbReference type="NCBI Taxonomy" id="932217"/>
    <lineage>
        <taxon>Bacteria</taxon>
        <taxon>Bacillati</taxon>
        <taxon>Bacillota</taxon>
        <taxon>Tissierellia</taxon>
        <taxon>Tissierellales</taxon>
        <taxon>Sporanaerobacteraceae</taxon>
        <taxon>Anaerosalibacter</taxon>
    </lineage>
</organism>
<gene>
    <name evidence="3" type="ORF">L0P62_10780</name>
</gene>
<sequence>MNIIERLKQTCDKLLEDEKLLSLEELNEGYLLFQSKFSPDILKGLDGEPLIETMFNISNHNSLNYWLEFKNDDEFKTNMYTYGSISGGSAFKYIMFKRNKDNKWVTGNPQNPTVLSIDEAIELGRKLRDSLVTGAQLIENLDINASIKEYIKLQENLDNVLIENMSNLGWVHKYYHMIYPNKIDAFHNTKWQKHGLISSHIKPIDDNKLYIMAGQYMDIARKSELPVAYIMNAMVELFGGRPIDYFRIGTTGNNKSYWQDMRKGGYISIGWPKVGDLRQYGEIKKIEMKEKLRTKLEEHYQNDPRAIGRTASQILSFYYDIKLGDIVVAVDGEKLLGIGKIVGSYEYMKDLDFPHCIPTEWLYISDGDMRLPKAREGIRTTVYRYKDLDNILYIEKLKDEGQFLSETKLTALSPLTGTIADVQDVLNRKKQVILYGPPGTGKTYYAEKASKEIAARNMYKKSFIDLSESEKQSILGDGRTSGVVRICCFHPSYGYEDFIEGIKPNIIDGKTQFELKDGIFKSLCLDAKKKPDQNFYLIVDEINRGDISRIFGELIMLIEVNKRNKDIILPLSNEPFSVPENVYIIGTMNTADRSISLLDVALRRRFGFIELMPDYSLLEGISLEGLPLARWLKEINRGILENIGKDARNLQIGHSYFLENERPIRDIHKFKSIVKEDIIPLIEEYCYGDYDLIANILGQGIVDTKAQCIRYELFDSQDNSNFVNVLLQPWPDLKTTTDDEDEEESIDGEDDEY</sequence>
<dbReference type="Proteomes" id="UP001108123">
    <property type="component" value="Unassembled WGS sequence"/>
</dbReference>
<evidence type="ECO:0000259" key="2">
    <source>
        <dbReference type="SMART" id="SM00382"/>
    </source>
</evidence>
<feature type="compositionally biased region" description="Acidic residues" evidence="1">
    <location>
        <begin position="738"/>
        <end position="753"/>
    </location>
</feature>
<dbReference type="CDD" id="cd00009">
    <property type="entry name" value="AAA"/>
    <property type="match status" value="1"/>
</dbReference>
<dbReference type="InterPro" id="IPR011704">
    <property type="entry name" value="ATPase_dyneun-rel_AAA"/>
</dbReference>
<evidence type="ECO:0000313" key="4">
    <source>
        <dbReference type="Proteomes" id="UP001108123"/>
    </source>
</evidence>
<reference evidence="3" key="1">
    <citation type="submission" date="2022-01" db="EMBL/GenBank/DDBJ databases">
        <title>Collection of gut derived symbiotic bacterial strains cultured from healthy donors.</title>
        <authorList>
            <person name="Lin H."/>
            <person name="Kohout C."/>
            <person name="Waligurski E."/>
            <person name="Pamer E.G."/>
        </authorList>
    </citation>
    <scope>NUCLEOTIDE SEQUENCE</scope>
    <source>
        <strain evidence="3">MSK.14.39</strain>
    </source>
</reference>
<dbReference type="AlphaFoldDB" id="A0A9Q4AE39"/>
<accession>A0A9Q4AE39</accession>
<dbReference type="InterPro" id="IPR052934">
    <property type="entry name" value="Methyl-DNA_Rec/Restrict_Enz"/>
</dbReference>
<proteinExistence type="predicted"/>
<dbReference type="SMART" id="SM00382">
    <property type="entry name" value="AAA"/>
    <property type="match status" value="1"/>
</dbReference>
<keyword evidence="4" id="KW-1185">Reference proteome</keyword>
<protein>
    <submittedName>
        <fullName evidence="3">AAA family ATPase</fullName>
    </submittedName>
</protein>
<evidence type="ECO:0000313" key="3">
    <source>
        <dbReference type="EMBL" id="MCG4565935.1"/>
    </source>
</evidence>
<comment type="caution">
    <text evidence="3">The sequence shown here is derived from an EMBL/GenBank/DDBJ whole genome shotgun (WGS) entry which is preliminary data.</text>
</comment>
<feature type="region of interest" description="Disordered" evidence="1">
    <location>
        <begin position="733"/>
        <end position="753"/>
    </location>
</feature>
<feature type="domain" description="AAA+ ATPase" evidence="2">
    <location>
        <begin position="428"/>
        <end position="616"/>
    </location>
</feature>
<dbReference type="PANTHER" id="PTHR37291">
    <property type="entry name" value="5-METHYLCYTOSINE-SPECIFIC RESTRICTION ENZYME B"/>
    <property type="match status" value="1"/>
</dbReference>
<dbReference type="PANTHER" id="PTHR37291:SF1">
    <property type="entry name" value="TYPE IV METHYL-DIRECTED RESTRICTION ENZYME ECOKMCRB SUBUNIT"/>
    <property type="match status" value="1"/>
</dbReference>
<dbReference type="InterPro" id="IPR003593">
    <property type="entry name" value="AAA+_ATPase"/>
</dbReference>
<name>A0A9Q4AE39_9FIRM</name>
<dbReference type="GO" id="GO:0005524">
    <property type="term" value="F:ATP binding"/>
    <property type="evidence" value="ECO:0007669"/>
    <property type="project" value="InterPro"/>
</dbReference>
<dbReference type="RefSeq" id="WP_216384998.1">
    <property type="nucleotide sequence ID" value="NZ_JAHLOA010000011.1"/>
</dbReference>
<dbReference type="Pfam" id="PF07728">
    <property type="entry name" value="AAA_5"/>
    <property type="match status" value="1"/>
</dbReference>
<dbReference type="GO" id="GO:0016887">
    <property type="term" value="F:ATP hydrolysis activity"/>
    <property type="evidence" value="ECO:0007669"/>
    <property type="project" value="InterPro"/>
</dbReference>
<dbReference type="EMBL" id="JAKNID010000069">
    <property type="protein sequence ID" value="MCG4565935.1"/>
    <property type="molecule type" value="Genomic_DNA"/>
</dbReference>